<comment type="subcellular location">
    <subcellularLocation>
        <location evidence="7">Cell outer membrane</location>
        <topology evidence="7">Peripheral membrane protein</topology>
    </subcellularLocation>
</comment>
<dbReference type="EMBL" id="QKQP01000012">
    <property type="protein sequence ID" value="PZD79830.1"/>
    <property type="molecule type" value="Genomic_DNA"/>
</dbReference>
<dbReference type="OMA" id="TSIEFRQ"/>
<dbReference type="Proteomes" id="UP000248886">
    <property type="component" value="Unassembled WGS sequence"/>
</dbReference>
<dbReference type="PIRSF" id="PIRSF001892">
    <property type="entry name" value="CyaE"/>
    <property type="match status" value="1"/>
</dbReference>
<comment type="similarity">
    <text evidence="1 7">Belongs to the outer membrane factor (OMF) (TC 1.B.17) family.</text>
</comment>
<dbReference type="AlphaFoldDB" id="A0A2W1K0D3"/>
<sequence>MRSAILNVLRLPLIRGPTPKGFSSCIALFLVLCLSWSDPGLATDFLYPAHGFFSDPWGTGEGLPALGAYTTGRHGLPEPALPGTPGSKILAHLRSLPALTNWALLHNPQTASAWAGLGAQAAALGIAKGLWLPTVSVGIGGQRSGDILSRGFSPPLANTMNATLSLNEVLYDFGQRAAAISKAESAVLIARYEANAAIQQVALTVANAYYALAGAEARVRVYRQGVKEAQTIYADTRLQYRAHLKPITDMYQAQTERSQAREQLVIAQGTEQSDRGALAQAAGLPVAMHLPIGTLQSPRQRLSIGIRRWLRSAVRKNPSILSDLATIREAREAIFQAEAQGLPSISLVGNLGQNQYQSQQPNVKIYSVGLQLNIPFDTNFTTEYQVKEDRALYRQAHAQARQETDTILLEVWQAYAGLKSAMGAYVNAQQQVISAKNALSGIRTEYRIGLANILELITAEQNLIQARTTRASELANYYEYQADLYRYAGLIPDRSR</sequence>
<comment type="function">
    <text evidence="7">CyaE is necessary for transport of calmodulin-sensitive adenylate cyclase-hemolysin (cyclolysin).</text>
</comment>
<evidence type="ECO:0000256" key="3">
    <source>
        <dbReference type="ARBA" id="ARBA00022452"/>
    </source>
</evidence>
<evidence type="ECO:0000313" key="8">
    <source>
        <dbReference type="EMBL" id="PZD79830.1"/>
    </source>
</evidence>
<evidence type="ECO:0000256" key="7">
    <source>
        <dbReference type="PIRNR" id="PIRNR001892"/>
    </source>
</evidence>
<dbReference type="PANTHER" id="PTHR30026">
    <property type="entry name" value="OUTER MEMBRANE PROTEIN TOLC"/>
    <property type="match status" value="1"/>
</dbReference>
<keyword evidence="4" id="KW-0812">Transmembrane</keyword>
<dbReference type="GO" id="GO:0015562">
    <property type="term" value="F:efflux transmembrane transporter activity"/>
    <property type="evidence" value="ECO:0007669"/>
    <property type="project" value="InterPro"/>
</dbReference>
<accession>A0A2W1K0D3</accession>
<dbReference type="RefSeq" id="WP_012537024.1">
    <property type="nucleotide sequence ID" value="NZ_JANJGT010000106.1"/>
</dbReference>
<evidence type="ECO:0000256" key="5">
    <source>
        <dbReference type="ARBA" id="ARBA00023136"/>
    </source>
</evidence>
<dbReference type="InterPro" id="IPR051906">
    <property type="entry name" value="TolC-like"/>
</dbReference>
<evidence type="ECO:0000256" key="4">
    <source>
        <dbReference type="ARBA" id="ARBA00022692"/>
    </source>
</evidence>
<evidence type="ECO:0000256" key="1">
    <source>
        <dbReference type="ARBA" id="ARBA00007613"/>
    </source>
</evidence>
<evidence type="ECO:0000256" key="6">
    <source>
        <dbReference type="ARBA" id="ARBA00023237"/>
    </source>
</evidence>
<keyword evidence="3" id="KW-1134">Transmembrane beta strand</keyword>
<name>A0A2W1K0D3_ACIFR</name>
<dbReference type="PANTHER" id="PTHR30026:SF20">
    <property type="entry name" value="OUTER MEMBRANE PROTEIN TOLC"/>
    <property type="match status" value="1"/>
</dbReference>
<dbReference type="SUPFAM" id="SSF56954">
    <property type="entry name" value="Outer membrane efflux proteins (OEP)"/>
    <property type="match status" value="1"/>
</dbReference>
<evidence type="ECO:0000256" key="2">
    <source>
        <dbReference type="ARBA" id="ARBA00022448"/>
    </source>
</evidence>
<gene>
    <name evidence="8" type="ORF">DN052_14970</name>
</gene>
<dbReference type="InterPro" id="IPR003423">
    <property type="entry name" value="OMP_efflux"/>
</dbReference>
<keyword evidence="7" id="KW-0354">Hemolysis</keyword>
<proteinExistence type="inferred from homology"/>
<dbReference type="Gene3D" id="1.20.1600.10">
    <property type="entry name" value="Outer membrane efflux proteins (OEP)"/>
    <property type="match status" value="1"/>
</dbReference>
<evidence type="ECO:0000313" key="9">
    <source>
        <dbReference type="Proteomes" id="UP000248886"/>
    </source>
</evidence>
<dbReference type="GO" id="GO:0015288">
    <property type="term" value="F:porin activity"/>
    <property type="evidence" value="ECO:0007669"/>
    <property type="project" value="TreeGrafter"/>
</dbReference>
<keyword evidence="5 7" id="KW-0472">Membrane</keyword>
<protein>
    <recommendedName>
        <fullName evidence="7">Protein CyaE</fullName>
    </recommendedName>
</protein>
<dbReference type="GO" id="GO:0009279">
    <property type="term" value="C:cell outer membrane"/>
    <property type="evidence" value="ECO:0007669"/>
    <property type="project" value="UniProtKB-SubCell"/>
</dbReference>
<keyword evidence="7" id="KW-0204">Cytolysis</keyword>
<dbReference type="GO" id="GO:0031640">
    <property type="term" value="P:killing of cells of another organism"/>
    <property type="evidence" value="ECO:0007669"/>
    <property type="project" value="UniProtKB-KW"/>
</dbReference>
<keyword evidence="6 7" id="KW-0998">Cell outer membrane</keyword>
<keyword evidence="2 7" id="KW-0813">Transport</keyword>
<reference evidence="8 9" key="1">
    <citation type="submission" date="2018-06" db="EMBL/GenBank/DDBJ databases">
        <title>Draft sequence of Acidithiobacillus ferrooxidans CCM 4253.</title>
        <authorList>
            <person name="Moya-Beltran A."/>
            <person name="Castro M."/>
            <person name="Covarrubias P.C."/>
            <person name="Issotta F."/>
            <person name="Janiczek O."/>
            <person name="Mandl M."/>
            <person name="Kucera J."/>
            <person name="Quatrini R."/>
        </authorList>
    </citation>
    <scope>NUCLEOTIDE SEQUENCE [LARGE SCALE GENOMIC DNA]</scope>
    <source>
        <strain evidence="8 9">CCM 4253</strain>
    </source>
</reference>
<organism evidence="8 9">
    <name type="scientific">Acidithiobacillus ferrooxidans</name>
    <name type="common">Thiobacillus ferrooxidans</name>
    <dbReference type="NCBI Taxonomy" id="920"/>
    <lineage>
        <taxon>Bacteria</taxon>
        <taxon>Pseudomonadati</taxon>
        <taxon>Pseudomonadota</taxon>
        <taxon>Acidithiobacillia</taxon>
        <taxon>Acidithiobacillales</taxon>
        <taxon>Acidithiobacillaceae</taxon>
        <taxon>Acidithiobacillus</taxon>
    </lineage>
</organism>
<comment type="caution">
    <text evidence="8">The sequence shown here is derived from an EMBL/GenBank/DDBJ whole genome shotgun (WGS) entry which is preliminary data.</text>
</comment>
<dbReference type="Pfam" id="PF02321">
    <property type="entry name" value="OEP"/>
    <property type="match status" value="2"/>
</dbReference>
<dbReference type="OrthoDB" id="9814637at2"/>
<dbReference type="InterPro" id="IPR028351">
    <property type="entry name" value="CyaE"/>
</dbReference>
<dbReference type="GO" id="GO:1990281">
    <property type="term" value="C:efflux pump complex"/>
    <property type="evidence" value="ECO:0007669"/>
    <property type="project" value="TreeGrafter"/>
</dbReference>